<feature type="compositionally biased region" description="Basic and acidic residues" evidence="1">
    <location>
        <begin position="19"/>
        <end position="37"/>
    </location>
</feature>
<name>A0ABP0W5Q4_9BRYO</name>
<evidence type="ECO:0000313" key="2">
    <source>
        <dbReference type="EMBL" id="CAK9260640.1"/>
    </source>
</evidence>
<evidence type="ECO:0000313" key="3">
    <source>
        <dbReference type="Proteomes" id="UP001497444"/>
    </source>
</evidence>
<feature type="region of interest" description="Disordered" evidence="1">
    <location>
        <begin position="1"/>
        <end position="37"/>
    </location>
</feature>
<reference evidence="2" key="1">
    <citation type="submission" date="2024-02" db="EMBL/GenBank/DDBJ databases">
        <authorList>
            <consortium name="ELIXIR-Norway"/>
            <consortium name="Elixir Norway"/>
        </authorList>
    </citation>
    <scope>NUCLEOTIDE SEQUENCE</scope>
</reference>
<proteinExistence type="predicted"/>
<dbReference type="Proteomes" id="UP001497444">
    <property type="component" value="Chromosome 13"/>
</dbReference>
<organism evidence="2 3">
    <name type="scientific">Sphagnum jensenii</name>
    <dbReference type="NCBI Taxonomy" id="128206"/>
    <lineage>
        <taxon>Eukaryota</taxon>
        <taxon>Viridiplantae</taxon>
        <taxon>Streptophyta</taxon>
        <taxon>Embryophyta</taxon>
        <taxon>Bryophyta</taxon>
        <taxon>Sphagnophytina</taxon>
        <taxon>Sphagnopsida</taxon>
        <taxon>Sphagnales</taxon>
        <taxon>Sphagnaceae</taxon>
        <taxon>Sphagnum</taxon>
    </lineage>
</organism>
<keyword evidence="3" id="KW-1185">Reference proteome</keyword>
<accession>A0ABP0W5Q4</accession>
<protein>
    <submittedName>
        <fullName evidence="2">Uncharacterized protein</fullName>
    </submittedName>
</protein>
<sequence>MISKADCDRCATPGTRDAGIYKEDGERAEGERGAGDGRRCGGHVKLRFFPRAADSGHVQVRGEERGVCGTFFQETVLLPRWDQRPEKATPEARR</sequence>
<evidence type="ECO:0000256" key="1">
    <source>
        <dbReference type="SAM" id="MobiDB-lite"/>
    </source>
</evidence>
<gene>
    <name evidence="2" type="ORF">CSSPJE1EN1_LOCUS6118</name>
</gene>
<dbReference type="EMBL" id="OZ020108">
    <property type="protein sequence ID" value="CAK9260640.1"/>
    <property type="molecule type" value="Genomic_DNA"/>
</dbReference>